<evidence type="ECO:0000256" key="1">
    <source>
        <dbReference type="SAM" id="MobiDB-lite"/>
    </source>
</evidence>
<accession>A0A0K0FRT7</accession>
<feature type="compositionally biased region" description="Low complexity" evidence="1">
    <location>
        <begin position="257"/>
        <end position="267"/>
    </location>
</feature>
<evidence type="ECO:0000256" key="2">
    <source>
        <dbReference type="SAM" id="Phobius"/>
    </source>
</evidence>
<reference evidence="4" key="2">
    <citation type="submission" date="2015-08" db="UniProtKB">
        <authorList>
            <consortium name="WormBaseParasite"/>
        </authorList>
    </citation>
    <scope>IDENTIFICATION</scope>
</reference>
<proteinExistence type="predicted"/>
<dbReference type="WBParaSite" id="SVE_1278900.1">
    <property type="protein sequence ID" value="SVE_1278900.1"/>
    <property type="gene ID" value="SVE_1278900"/>
</dbReference>
<dbReference type="Proteomes" id="UP000035680">
    <property type="component" value="Unassembled WGS sequence"/>
</dbReference>
<feature type="transmembrane region" description="Helical" evidence="2">
    <location>
        <begin position="292"/>
        <end position="317"/>
    </location>
</feature>
<reference evidence="3" key="1">
    <citation type="submission" date="2014-07" db="EMBL/GenBank/DDBJ databases">
        <authorList>
            <person name="Martin A.A"/>
            <person name="De Silva N."/>
        </authorList>
    </citation>
    <scope>NUCLEOTIDE SEQUENCE</scope>
</reference>
<name>A0A0K0FRT7_STRVS</name>
<evidence type="ECO:0000313" key="4">
    <source>
        <dbReference type="WBParaSite" id="SVE_1278900.1"/>
    </source>
</evidence>
<sequence length="356" mass="41195">MATKNNLNNTVDPIVSPSEEVISSGTIANFEAILRIRVLQWREEQRLLTVGRLVTSDEKTNLIKNQKAELKELLHFFWKDDLYNNLAVIAGKDYAHDIADEQCVKMINNFIPIDSTTHRYLCTVLPQFTNEAQRIIDKNKDNVDRFIRRYASYLRHRLDIQAVAPYLDNNEALRRAKFFNFFDAILLLIRREVRFDVFNITNWAEFTNEFIEAEVSVAYNNPNYKMYKDQKYDDLAKKFNSLSISNNNNAHKHNNIRKNNNNGNNNHNKNKNFRKNVAHKLHEHLVTLKNNIMILMACIMFILLPITGAVISSSNVVEKCDQPMISSFYVLRSYDAASAVAASLRSISSTSQKPKE</sequence>
<keyword evidence="2" id="KW-0472">Membrane</keyword>
<dbReference type="AlphaFoldDB" id="A0A0K0FRT7"/>
<organism evidence="3 4">
    <name type="scientific">Strongyloides venezuelensis</name>
    <name type="common">Threadworm</name>
    <dbReference type="NCBI Taxonomy" id="75913"/>
    <lineage>
        <taxon>Eukaryota</taxon>
        <taxon>Metazoa</taxon>
        <taxon>Ecdysozoa</taxon>
        <taxon>Nematoda</taxon>
        <taxon>Chromadorea</taxon>
        <taxon>Rhabditida</taxon>
        <taxon>Tylenchina</taxon>
        <taxon>Panagrolaimomorpha</taxon>
        <taxon>Strongyloidoidea</taxon>
        <taxon>Strongyloididae</taxon>
        <taxon>Strongyloides</taxon>
    </lineage>
</organism>
<evidence type="ECO:0000313" key="3">
    <source>
        <dbReference type="Proteomes" id="UP000035680"/>
    </source>
</evidence>
<dbReference type="STRING" id="75913.A0A0K0FRT7"/>
<keyword evidence="3" id="KW-1185">Reference proteome</keyword>
<keyword evidence="2" id="KW-0812">Transmembrane</keyword>
<protein>
    <submittedName>
        <fullName evidence="4">Rab-GAP TBC domain-containing protein</fullName>
    </submittedName>
</protein>
<keyword evidence="2" id="KW-1133">Transmembrane helix</keyword>
<feature type="region of interest" description="Disordered" evidence="1">
    <location>
        <begin position="248"/>
        <end position="271"/>
    </location>
</feature>